<dbReference type="STRING" id="97972.A0A2V1CZ13"/>
<dbReference type="InterPro" id="IPR051411">
    <property type="entry name" value="Polyketide_trans_af380"/>
</dbReference>
<dbReference type="Gene3D" id="1.10.10.800">
    <property type="match status" value="1"/>
</dbReference>
<evidence type="ECO:0000256" key="1">
    <source>
        <dbReference type="ARBA" id="ARBA00029464"/>
    </source>
</evidence>
<evidence type="ECO:0000313" key="3">
    <source>
        <dbReference type="EMBL" id="PVH90935.1"/>
    </source>
</evidence>
<dbReference type="Gene3D" id="3.40.50.1820">
    <property type="entry name" value="alpha/beta hydrolase"/>
    <property type="match status" value="1"/>
</dbReference>
<dbReference type="Proteomes" id="UP000244855">
    <property type="component" value="Unassembled WGS sequence"/>
</dbReference>
<dbReference type="EMBL" id="KZ806030">
    <property type="protein sequence ID" value="PVH90935.1"/>
    <property type="molecule type" value="Genomic_DNA"/>
</dbReference>
<reference evidence="3 4" key="1">
    <citation type="journal article" date="2018" name="Sci. Rep.">
        <title>Comparative genomics provides insights into the lifestyle and reveals functional heterogeneity of dark septate endophytic fungi.</title>
        <authorList>
            <person name="Knapp D.G."/>
            <person name="Nemeth J.B."/>
            <person name="Barry K."/>
            <person name="Hainaut M."/>
            <person name="Henrissat B."/>
            <person name="Johnson J."/>
            <person name="Kuo A."/>
            <person name="Lim J.H.P."/>
            <person name="Lipzen A."/>
            <person name="Nolan M."/>
            <person name="Ohm R.A."/>
            <person name="Tamas L."/>
            <person name="Grigoriev I.V."/>
            <person name="Spatafora J.W."/>
            <person name="Nagy L.G."/>
            <person name="Kovacs G.M."/>
        </authorList>
    </citation>
    <scope>NUCLEOTIDE SEQUENCE [LARGE SCALE GENOMIC DNA]</scope>
    <source>
        <strain evidence="3 4">DSE2036</strain>
    </source>
</reference>
<dbReference type="AlphaFoldDB" id="A0A2V1CZ13"/>
<keyword evidence="3" id="KW-0378">Hydrolase</keyword>
<evidence type="ECO:0000313" key="4">
    <source>
        <dbReference type="Proteomes" id="UP000244855"/>
    </source>
</evidence>
<dbReference type="PANTHER" id="PTHR47751">
    <property type="entry name" value="SUPERFAMILY HYDROLASE, PUTATIVE (AFU_ORTHOLOGUE AFUA_2G16580)-RELATED"/>
    <property type="match status" value="1"/>
</dbReference>
<sequence length="305" mass="33325">MTTVRQVHFSSRGINVVGDLYLPFPAAPNRKNASIIVGHPGTGIKEQSSGLYARCLAEYGFVTLAFDAAYQGESGGEPRYLEDPYQRVEDFRSAVTFLSTLDGEVDPERIGIVGICASGGYSIFAAQTDLRLKAVATVCGVCWGSMVRESMKNGFGVINQEMLQQGLIYAGKERIAEAKGRQPATNDILQVFEEAKAYYKTPRGQHPRCTNLQLARSLDTLATYNSYAFIDWISPRPLLMIIGSEADKGTGDAADTGSYSRAAIEHAKEPKELFVIKGKGHIDLYDDTLESIPKLADFMAKSLCI</sequence>
<dbReference type="GO" id="GO:0016787">
    <property type="term" value="F:hydrolase activity"/>
    <property type="evidence" value="ECO:0007669"/>
    <property type="project" value="UniProtKB-KW"/>
</dbReference>
<keyword evidence="4" id="KW-1185">Reference proteome</keyword>
<accession>A0A2V1CZ13</accession>
<feature type="domain" description="Dienelactone hydrolase" evidence="2">
    <location>
        <begin position="24"/>
        <end position="140"/>
    </location>
</feature>
<name>A0A2V1CZ13_9PLEO</name>
<dbReference type="InterPro" id="IPR029058">
    <property type="entry name" value="AB_hydrolase_fold"/>
</dbReference>
<comment type="similarity">
    <text evidence="1">Belongs to the polyketide transferase af380 family.</text>
</comment>
<gene>
    <name evidence="3" type="ORF">DM02DRAFT_620782</name>
</gene>
<dbReference type="Pfam" id="PF01738">
    <property type="entry name" value="DLH"/>
    <property type="match status" value="1"/>
</dbReference>
<protein>
    <submittedName>
        <fullName evidence="3">Hydrolase of the alpha/beta superfamily</fullName>
    </submittedName>
</protein>
<dbReference type="SUPFAM" id="SSF53474">
    <property type="entry name" value="alpha/beta-Hydrolases"/>
    <property type="match status" value="1"/>
</dbReference>
<dbReference type="InterPro" id="IPR002925">
    <property type="entry name" value="Dienelactn_hydro"/>
</dbReference>
<dbReference type="PANTHER" id="PTHR47751:SF1">
    <property type="entry name" value="SUPERFAMILY HYDROLASE, PUTATIVE (AFU_ORTHOLOGUE AFUA_2G16580)-RELATED"/>
    <property type="match status" value="1"/>
</dbReference>
<organism evidence="3 4">
    <name type="scientific">Periconia macrospinosa</name>
    <dbReference type="NCBI Taxonomy" id="97972"/>
    <lineage>
        <taxon>Eukaryota</taxon>
        <taxon>Fungi</taxon>
        <taxon>Dikarya</taxon>
        <taxon>Ascomycota</taxon>
        <taxon>Pezizomycotina</taxon>
        <taxon>Dothideomycetes</taxon>
        <taxon>Pleosporomycetidae</taxon>
        <taxon>Pleosporales</taxon>
        <taxon>Massarineae</taxon>
        <taxon>Periconiaceae</taxon>
        <taxon>Periconia</taxon>
    </lineage>
</organism>
<dbReference type="OrthoDB" id="2498029at2759"/>
<evidence type="ECO:0000259" key="2">
    <source>
        <dbReference type="Pfam" id="PF01738"/>
    </source>
</evidence>
<proteinExistence type="inferred from homology"/>